<dbReference type="PANTHER" id="PTHR30537">
    <property type="entry name" value="HTH-TYPE TRANSCRIPTIONAL REGULATOR"/>
    <property type="match status" value="1"/>
</dbReference>
<dbReference type="SUPFAM" id="SSF53850">
    <property type="entry name" value="Periplasmic binding protein-like II"/>
    <property type="match status" value="1"/>
</dbReference>
<dbReference type="Proteomes" id="UP000442533">
    <property type="component" value="Unassembled WGS sequence"/>
</dbReference>
<dbReference type="InterPro" id="IPR036388">
    <property type="entry name" value="WH-like_DNA-bd_sf"/>
</dbReference>
<dbReference type="Gene3D" id="1.10.10.10">
    <property type="entry name" value="Winged helix-like DNA-binding domain superfamily/Winged helix DNA-binding domain"/>
    <property type="match status" value="1"/>
</dbReference>
<evidence type="ECO:0000256" key="1">
    <source>
        <dbReference type="ARBA" id="ARBA00009437"/>
    </source>
</evidence>
<evidence type="ECO:0000313" key="7">
    <source>
        <dbReference type="Proteomes" id="UP000442533"/>
    </source>
</evidence>
<comment type="similarity">
    <text evidence="1">Belongs to the LysR transcriptional regulatory family.</text>
</comment>
<feature type="domain" description="HTH lysR-type" evidence="5">
    <location>
        <begin position="1"/>
        <end position="61"/>
    </location>
</feature>
<dbReference type="RefSeq" id="WP_155062870.1">
    <property type="nucleotide sequence ID" value="NZ_WMIF01000001.1"/>
</dbReference>
<dbReference type="GO" id="GO:0003700">
    <property type="term" value="F:DNA-binding transcription factor activity"/>
    <property type="evidence" value="ECO:0007669"/>
    <property type="project" value="InterPro"/>
</dbReference>
<organism evidence="6 7">
    <name type="scientific">Paracoccus limosus</name>
    <dbReference type="NCBI Taxonomy" id="913252"/>
    <lineage>
        <taxon>Bacteria</taxon>
        <taxon>Pseudomonadati</taxon>
        <taxon>Pseudomonadota</taxon>
        <taxon>Alphaproteobacteria</taxon>
        <taxon>Rhodobacterales</taxon>
        <taxon>Paracoccaceae</taxon>
        <taxon>Paracoccus</taxon>
    </lineage>
</organism>
<comment type="caution">
    <text evidence="6">The sequence shown here is derived from an EMBL/GenBank/DDBJ whole genome shotgun (WGS) entry which is preliminary data.</text>
</comment>
<evidence type="ECO:0000256" key="2">
    <source>
        <dbReference type="ARBA" id="ARBA00023015"/>
    </source>
</evidence>
<sequence>MRLNLWTEIRTVAQVARLGRVSAAAEALGMHHASVIRHIDTLEAELGAKLFQRHARGYTPTEAGQELLRTASLVDEHFVQMRARIDAARHEISGRLVLTVVPGLVDLMLPVIRRYLLAHPKVQLVFSADQRNYELSRGEAHIALRAGPRPTGLDHVVSRAFDWTHALFAAPEYIQKHGQPRHLDELAQHRFVGGEDSFARVPFNLWLDSRVPEDAFALRTPQSGAAYRAIRDGLGIGFLGRATAWPKMVELFPDFDPPEWRVAVWMVTHVDLHRSPKVQSLTRFIQDEIQTLWQTGRQNPTPTG</sequence>
<keyword evidence="3" id="KW-0238">DNA-binding</keyword>
<evidence type="ECO:0000313" key="6">
    <source>
        <dbReference type="EMBL" id="MTH33306.1"/>
    </source>
</evidence>
<dbReference type="InterPro" id="IPR058163">
    <property type="entry name" value="LysR-type_TF_proteobact-type"/>
</dbReference>
<reference evidence="6 7" key="1">
    <citation type="submission" date="2019-11" db="EMBL/GenBank/DDBJ databases">
        <authorList>
            <person name="Dong K."/>
        </authorList>
    </citation>
    <scope>NUCLEOTIDE SEQUENCE [LARGE SCALE GENOMIC DNA]</scope>
    <source>
        <strain evidence="6 7">JCM 17370</strain>
    </source>
</reference>
<accession>A0A844GX90</accession>
<dbReference type="Pfam" id="PF03466">
    <property type="entry name" value="LysR_substrate"/>
    <property type="match status" value="1"/>
</dbReference>
<dbReference type="AlphaFoldDB" id="A0A844GX90"/>
<dbReference type="SUPFAM" id="SSF46785">
    <property type="entry name" value="Winged helix' DNA-binding domain"/>
    <property type="match status" value="1"/>
</dbReference>
<dbReference type="Pfam" id="PF00126">
    <property type="entry name" value="HTH_1"/>
    <property type="match status" value="1"/>
</dbReference>
<name>A0A844GX90_9RHOB</name>
<protein>
    <submittedName>
        <fullName evidence="6">LysR family transcriptional regulator</fullName>
    </submittedName>
</protein>
<dbReference type="EMBL" id="WMIF01000001">
    <property type="protein sequence ID" value="MTH33306.1"/>
    <property type="molecule type" value="Genomic_DNA"/>
</dbReference>
<keyword evidence="2" id="KW-0805">Transcription regulation</keyword>
<dbReference type="GO" id="GO:0006351">
    <property type="term" value="P:DNA-templated transcription"/>
    <property type="evidence" value="ECO:0007669"/>
    <property type="project" value="TreeGrafter"/>
</dbReference>
<dbReference type="InterPro" id="IPR005119">
    <property type="entry name" value="LysR_subst-bd"/>
</dbReference>
<keyword evidence="4" id="KW-0804">Transcription</keyword>
<proteinExistence type="inferred from homology"/>
<dbReference type="GO" id="GO:0043565">
    <property type="term" value="F:sequence-specific DNA binding"/>
    <property type="evidence" value="ECO:0007669"/>
    <property type="project" value="TreeGrafter"/>
</dbReference>
<dbReference type="PANTHER" id="PTHR30537:SF3">
    <property type="entry name" value="TRANSCRIPTIONAL REGULATORY PROTEIN"/>
    <property type="match status" value="1"/>
</dbReference>
<keyword evidence="7" id="KW-1185">Reference proteome</keyword>
<dbReference type="PROSITE" id="PS50931">
    <property type="entry name" value="HTH_LYSR"/>
    <property type="match status" value="1"/>
</dbReference>
<dbReference type="InterPro" id="IPR036390">
    <property type="entry name" value="WH_DNA-bd_sf"/>
</dbReference>
<dbReference type="OrthoDB" id="9796526at2"/>
<dbReference type="InterPro" id="IPR000847">
    <property type="entry name" value="LysR_HTH_N"/>
</dbReference>
<evidence type="ECO:0000259" key="5">
    <source>
        <dbReference type="PROSITE" id="PS50931"/>
    </source>
</evidence>
<evidence type="ECO:0000256" key="3">
    <source>
        <dbReference type="ARBA" id="ARBA00023125"/>
    </source>
</evidence>
<gene>
    <name evidence="6" type="ORF">GL279_01695</name>
</gene>
<dbReference type="Gene3D" id="3.40.190.290">
    <property type="match status" value="1"/>
</dbReference>
<evidence type="ECO:0000256" key="4">
    <source>
        <dbReference type="ARBA" id="ARBA00023163"/>
    </source>
</evidence>